<accession>A0ABR1FR04</accession>
<name>A0ABR1FR04_AURAN</name>
<dbReference type="InterPro" id="IPR000409">
    <property type="entry name" value="BEACH_dom"/>
</dbReference>
<dbReference type="EMBL" id="JBBJCI010000286">
    <property type="protein sequence ID" value="KAK7236143.1"/>
    <property type="molecule type" value="Genomic_DNA"/>
</dbReference>
<keyword evidence="4" id="KW-1185">Reference proteome</keyword>
<dbReference type="InterPro" id="IPR050865">
    <property type="entry name" value="BEACH_Domain"/>
</dbReference>
<dbReference type="Gene3D" id="1.10.1540.10">
    <property type="entry name" value="BEACH domain"/>
    <property type="match status" value="1"/>
</dbReference>
<dbReference type="InterPro" id="IPR036372">
    <property type="entry name" value="BEACH_dom_sf"/>
</dbReference>
<organism evidence="3 4">
    <name type="scientific">Aureococcus anophagefferens</name>
    <name type="common">Harmful bloom alga</name>
    <dbReference type="NCBI Taxonomy" id="44056"/>
    <lineage>
        <taxon>Eukaryota</taxon>
        <taxon>Sar</taxon>
        <taxon>Stramenopiles</taxon>
        <taxon>Ochrophyta</taxon>
        <taxon>Pelagophyceae</taxon>
        <taxon>Pelagomonadales</taxon>
        <taxon>Pelagomonadaceae</taxon>
        <taxon>Aureococcus</taxon>
    </lineage>
</organism>
<dbReference type="Pfam" id="PF02138">
    <property type="entry name" value="Beach"/>
    <property type="match status" value="1"/>
</dbReference>
<dbReference type="CDD" id="cd06071">
    <property type="entry name" value="Beach"/>
    <property type="match status" value="1"/>
</dbReference>
<gene>
    <name evidence="3" type="ORF">SO694_00060051</name>
</gene>
<evidence type="ECO:0000256" key="1">
    <source>
        <dbReference type="SAM" id="MobiDB-lite"/>
    </source>
</evidence>
<feature type="domain" description="BEACH" evidence="2">
    <location>
        <begin position="492"/>
        <end position="789"/>
    </location>
</feature>
<sequence>MVLTHEGLVAEINENWSFQDTAADEAAAARTHAQYRSVLKALMDRRSQGSCARRAALADRLATALAGDDEASRGALVFDGGASAGAELFPARAASAGGARARGTLLAWVREAKHCGRFEAFGVGRGGTRVVVTPGERDEGVAWSVEVFSGGKSSGVVERQIDDGDDADDGGAGHGADGTAPGLYAPRWRLLAVARARNTSARGGGAGTAPRVLRARRRAVCVRVKSPRADAAVAAELEPWYGVGSLVRLARCGYDTVELLALDAVGAVVLRRRSAASTGEFDGRGAARAAGFENSYDVDGRALAQLTALLGAREPRASPAAPRLGDRWARAASAASPRRARAALSDGADAAKAGDAAGALAALAARLDAAGAAGARRSSSSSTATSHGDRRRRRREPGAAARRLARPGDAKTNLSRRAAAALAAVAVSRGSRPLAPGARGATLPRRALDRGLAAAEADARLEAFGEPAPAGQVTWAVRADLGGCLANPSKAPRSHPARLLRRATRAWQERRLSNFGYLLVANALAGRSFADPCQYPVFPWVLADYSSEDLDLDDPRVYRDLAKPMGALNDARLRETVDRYEAFDDTYMPRFHYGSHYSTAAGVVVHYLLRTEPFGSLHCDLQGGRFDVADRLFASVAEAWDANSGARGEKSGSEVKELTPEWYCAPAFLTNRGRLPLGASQDGEAVGDVALPPWARGSPETFVRALRAALESDHASRHLHEWIDLVFGHKQRGPGAVDARNVFFYLCYADAVDVDAIEDPKLKAATILQASHFGQCPTQLLARRPHAPRGPPPAHHCRCLRVRESARRVDPRALALALEPGPDKLALARCASLLHNFRAGPVVALRATASRVVAVDAGGNVCALAWSYDAADEGNDEVARRVHLRPLAAPDELQSLKGGGFAGQATDSATDAAHLDRASGRAACGFGPLPARLCAISRDGTLVVAGGAYCGALRVSEFDLERGSDGAGPLCCAPVGEASVVAHDAALTLVVAFDDDAGVFARCEGERPDVLVRDLLSLAVVRSLTQHHSRRRAPPPAPRCSRPTATPAAVIVASDDGLLALRVFRGADAWADRRGAMHAGVSALVAKRATQVAGVIAGVLGRASDLSAATRDVVGEARASIKGSATFGKAMSLFRGSSSGS</sequence>
<evidence type="ECO:0000259" key="2">
    <source>
        <dbReference type="PROSITE" id="PS50197"/>
    </source>
</evidence>
<dbReference type="SUPFAM" id="SSF81837">
    <property type="entry name" value="BEACH domain"/>
    <property type="match status" value="1"/>
</dbReference>
<evidence type="ECO:0000313" key="4">
    <source>
        <dbReference type="Proteomes" id="UP001363151"/>
    </source>
</evidence>
<dbReference type="PANTHER" id="PTHR13743:SF123">
    <property type="entry name" value="PROTEIN FAN"/>
    <property type="match status" value="1"/>
</dbReference>
<feature type="region of interest" description="Disordered" evidence="1">
    <location>
        <begin position="160"/>
        <end position="180"/>
    </location>
</feature>
<dbReference type="Proteomes" id="UP001363151">
    <property type="component" value="Unassembled WGS sequence"/>
</dbReference>
<proteinExistence type="predicted"/>
<protein>
    <recommendedName>
        <fullName evidence="2">BEACH domain-containing protein</fullName>
    </recommendedName>
</protein>
<reference evidence="3 4" key="1">
    <citation type="submission" date="2024-03" db="EMBL/GenBank/DDBJ databases">
        <title>Aureococcus anophagefferens CCMP1851 and Kratosvirus quantuckense: Draft genome of a second virus-susceptible host strain in the model system.</title>
        <authorList>
            <person name="Chase E."/>
            <person name="Truchon A.R."/>
            <person name="Schepens W."/>
            <person name="Wilhelm S.W."/>
        </authorList>
    </citation>
    <scope>NUCLEOTIDE SEQUENCE [LARGE SCALE GENOMIC DNA]</scope>
    <source>
        <strain evidence="3 4">CCMP1851</strain>
    </source>
</reference>
<evidence type="ECO:0000313" key="3">
    <source>
        <dbReference type="EMBL" id="KAK7236143.1"/>
    </source>
</evidence>
<dbReference type="PROSITE" id="PS50197">
    <property type="entry name" value="BEACH"/>
    <property type="match status" value="1"/>
</dbReference>
<feature type="compositionally biased region" description="Low complexity" evidence="1">
    <location>
        <begin position="372"/>
        <end position="382"/>
    </location>
</feature>
<feature type="region of interest" description="Disordered" evidence="1">
    <location>
        <begin position="372"/>
        <end position="415"/>
    </location>
</feature>
<comment type="caution">
    <text evidence="3">The sequence shown here is derived from an EMBL/GenBank/DDBJ whole genome shotgun (WGS) entry which is preliminary data.</text>
</comment>
<dbReference type="SMART" id="SM01026">
    <property type="entry name" value="Beach"/>
    <property type="match status" value="1"/>
</dbReference>
<dbReference type="PANTHER" id="PTHR13743">
    <property type="entry name" value="BEIGE/BEACH-RELATED"/>
    <property type="match status" value="1"/>
</dbReference>